<gene>
    <name evidence="4" type="ORF">HGB44_26205</name>
</gene>
<feature type="domain" description="N-acetyltransferase" evidence="3">
    <location>
        <begin position="163"/>
        <end position="311"/>
    </location>
</feature>
<dbReference type="InterPro" id="IPR000182">
    <property type="entry name" value="GNAT_dom"/>
</dbReference>
<evidence type="ECO:0000313" key="4">
    <source>
        <dbReference type="EMBL" id="NKZ01135.1"/>
    </source>
</evidence>
<dbReference type="Proteomes" id="UP000553209">
    <property type="component" value="Unassembled WGS sequence"/>
</dbReference>
<feature type="domain" description="N-acetyltransferase" evidence="3">
    <location>
        <begin position="3"/>
        <end position="160"/>
    </location>
</feature>
<evidence type="ECO:0000256" key="1">
    <source>
        <dbReference type="ARBA" id="ARBA00022679"/>
    </source>
</evidence>
<dbReference type="InterPro" id="IPR050832">
    <property type="entry name" value="Bact_Acetyltransf"/>
</dbReference>
<dbReference type="Pfam" id="PF00583">
    <property type="entry name" value="Acetyltransf_1"/>
    <property type="match status" value="1"/>
</dbReference>
<organism evidence="4 5">
    <name type="scientific">Nocardiopsis alborubida</name>
    <dbReference type="NCBI Taxonomy" id="146802"/>
    <lineage>
        <taxon>Bacteria</taxon>
        <taxon>Bacillati</taxon>
        <taxon>Actinomycetota</taxon>
        <taxon>Actinomycetes</taxon>
        <taxon>Streptosporangiales</taxon>
        <taxon>Nocardiopsidaceae</taxon>
        <taxon>Nocardiopsis</taxon>
    </lineage>
</organism>
<reference evidence="4 5" key="1">
    <citation type="submission" date="2020-04" db="EMBL/GenBank/DDBJ databases">
        <title>MicrobeNet Type strains.</title>
        <authorList>
            <person name="Nicholson A.C."/>
        </authorList>
    </citation>
    <scope>NUCLEOTIDE SEQUENCE [LARGE SCALE GENOMIC DNA]</scope>
    <source>
        <strain evidence="4 5">ATCC 23612</strain>
    </source>
</reference>
<dbReference type="GO" id="GO:0016747">
    <property type="term" value="F:acyltransferase activity, transferring groups other than amino-acyl groups"/>
    <property type="evidence" value="ECO:0007669"/>
    <property type="project" value="InterPro"/>
</dbReference>
<keyword evidence="5" id="KW-1185">Reference proteome</keyword>
<evidence type="ECO:0000256" key="2">
    <source>
        <dbReference type="ARBA" id="ARBA00023315"/>
    </source>
</evidence>
<dbReference type="RefSeq" id="WP_061080318.1">
    <property type="nucleotide sequence ID" value="NZ_JAAXPG010000032.1"/>
</dbReference>
<protein>
    <submittedName>
        <fullName evidence="4">GNAT family N-acetyltransferase</fullName>
    </submittedName>
</protein>
<name>A0A7X6MIG6_9ACTN</name>
<dbReference type="EMBL" id="JAAXPG010000032">
    <property type="protein sequence ID" value="NKZ01135.1"/>
    <property type="molecule type" value="Genomic_DNA"/>
</dbReference>
<accession>A0A7X6MIG6</accession>
<dbReference type="PANTHER" id="PTHR43877:SF1">
    <property type="entry name" value="ACETYLTRANSFERASE"/>
    <property type="match status" value="1"/>
</dbReference>
<dbReference type="CDD" id="cd04301">
    <property type="entry name" value="NAT_SF"/>
    <property type="match status" value="1"/>
</dbReference>
<comment type="caution">
    <text evidence="4">The sequence shown here is derived from an EMBL/GenBank/DDBJ whole genome shotgun (WGS) entry which is preliminary data.</text>
</comment>
<dbReference type="PANTHER" id="PTHR43877">
    <property type="entry name" value="AMINOALKYLPHOSPHONATE N-ACETYLTRANSFERASE-RELATED-RELATED"/>
    <property type="match status" value="1"/>
</dbReference>
<dbReference type="InterPro" id="IPR016181">
    <property type="entry name" value="Acyl_CoA_acyltransferase"/>
</dbReference>
<sequence length="311" mass="34281">MTTQIRAMERSDVPRVLPLLRAVHPCRVLTEDAMLWRKGNPPPGSRETALLAVEDGRPVGFLRSVLRCDHEGPRSGRSFLATVAVSHRDTDVGARLLDASERDLVEGGAEVLRAEAAEEGIQAGGEAFRRTVLERGYTPEDTHRVLGLDLAALPALPKAPEGVELRPFSDYADDPREIYEVDRLASLDEPGAESWFPSYEGWYKDVWRHPISAPDLSLLALVEGVPASITCYVSDGESRMESSMTGTLREFRGRGLAGYAKAAALHRARERGMRYAYTGNHEDNAPMLAANRRLGYAPVGSETVYVRRLRG</sequence>
<dbReference type="Gene3D" id="3.40.630.30">
    <property type="match status" value="1"/>
</dbReference>
<evidence type="ECO:0000313" key="5">
    <source>
        <dbReference type="Proteomes" id="UP000553209"/>
    </source>
</evidence>
<dbReference type="AlphaFoldDB" id="A0A7X6MIG6"/>
<proteinExistence type="predicted"/>
<dbReference type="SUPFAM" id="SSF55729">
    <property type="entry name" value="Acyl-CoA N-acyltransferases (Nat)"/>
    <property type="match status" value="1"/>
</dbReference>
<keyword evidence="2" id="KW-0012">Acyltransferase</keyword>
<dbReference type="PROSITE" id="PS51186">
    <property type="entry name" value="GNAT"/>
    <property type="match status" value="2"/>
</dbReference>
<evidence type="ECO:0000259" key="3">
    <source>
        <dbReference type="PROSITE" id="PS51186"/>
    </source>
</evidence>
<keyword evidence="1 4" id="KW-0808">Transferase</keyword>